<dbReference type="GO" id="GO:0005576">
    <property type="term" value="C:extracellular region"/>
    <property type="evidence" value="ECO:0007669"/>
    <property type="project" value="UniProtKB-SubCell"/>
</dbReference>
<proteinExistence type="predicted"/>
<dbReference type="AlphaFoldDB" id="A0A1V9XBK7"/>
<organism evidence="7 8">
    <name type="scientific">Tropilaelaps mercedesae</name>
    <dbReference type="NCBI Taxonomy" id="418985"/>
    <lineage>
        <taxon>Eukaryota</taxon>
        <taxon>Metazoa</taxon>
        <taxon>Ecdysozoa</taxon>
        <taxon>Arthropoda</taxon>
        <taxon>Chelicerata</taxon>
        <taxon>Arachnida</taxon>
        <taxon>Acari</taxon>
        <taxon>Parasitiformes</taxon>
        <taxon>Mesostigmata</taxon>
        <taxon>Gamasina</taxon>
        <taxon>Dermanyssoidea</taxon>
        <taxon>Laelapidae</taxon>
        <taxon>Tropilaelaps</taxon>
    </lineage>
</organism>
<evidence type="ECO:0000256" key="5">
    <source>
        <dbReference type="SAM" id="SignalP"/>
    </source>
</evidence>
<evidence type="ECO:0000313" key="8">
    <source>
        <dbReference type="Proteomes" id="UP000192247"/>
    </source>
</evidence>
<feature type="chain" id="PRO_5013388800" description="CTCK domain-containing protein" evidence="5">
    <location>
        <begin position="20"/>
        <end position="133"/>
    </location>
</feature>
<dbReference type="InterPro" id="IPR006207">
    <property type="entry name" value="Cys_knot_C"/>
</dbReference>
<evidence type="ECO:0000256" key="3">
    <source>
        <dbReference type="ARBA" id="ARBA00023157"/>
    </source>
</evidence>
<dbReference type="STRING" id="418985.A0A1V9XBK7"/>
<reference evidence="7 8" key="1">
    <citation type="journal article" date="2017" name="Gigascience">
        <title>Draft genome of the honey bee ectoparasitic mite, Tropilaelaps mercedesae, is shaped by the parasitic life history.</title>
        <authorList>
            <person name="Dong X."/>
            <person name="Armstrong S.D."/>
            <person name="Xia D."/>
            <person name="Makepeace B.L."/>
            <person name="Darby A.C."/>
            <person name="Kadowaki T."/>
        </authorList>
    </citation>
    <scope>NUCLEOTIDE SEQUENCE [LARGE SCALE GENOMIC DNA]</scope>
    <source>
        <strain evidence="7">Wuxi-XJTLU</strain>
    </source>
</reference>
<evidence type="ECO:0000256" key="2">
    <source>
        <dbReference type="ARBA" id="ARBA00022525"/>
    </source>
</evidence>
<dbReference type="InterPro" id="IPR029034">
    <property type="entry name" value="Cystine-knot_cytokine"/>
</dbReference>
<comment type="subcellular location">
    <subcellularLocation>
        <location evidence="1">Secreted</location>
    </subcellularLocation>
</comment>
<keyword evidence="5" id="KW-0732">Signal</keyword>
<accession>A0A1V9XBK7</accession>
<evidence type="ECO:0000259" key="6">
    <source>
        <dbReference type="PROSITE" id="PS01225"/>
    </source>
</evidence>
<dbReference type="OrthoDB" id="6262482at2759"/>
<dbReference type="Proteomes" id="UP000192247">
    <property type="component" value="Unassembled WGS sequence"/>
</dbReference>
<name>A0A1V9XBK7_9ACAR</name>
<evidence type="ECO:0000313" key="7">
    <source>
        <dbReference type="EMBL" id="OQR70930.1"/>
    </source>
</evidence>
<evidence type="ECO:0000256" key="4">
    <source>
        <dbReference type="PROSITE-ProRule" id="PRU00039"/>
    </source>
</evidence>
<keyword evidence="3" id="KW-1015">Disulfide bond</keyword>
<keyword evidence="8" id="KW-1185">Reference proteome</keyword>
<feature type="signal peptide" evidence="5">
    <location>
        <begin position="1"/>
        <end position="19"/>
    </location>
</feature>
<dbReference type="InterPro" id="IPR006208">
    <property type="entry name" value="Glyco_hormone_CN"/>
</dbReference>
<dbReference type="PROSITE" id="PS01225">
    <property type="entry name" value="CTCK_2"/>
    <property type="match status" value="1"/>
</dbReference>
<comment type="caution">
    <text evidence="7">The sequence shown here is derived from an EMBL/GenBank/DDBJ whole genome shotgun (WGS) entry which is preliminary data.</text>
</comment>
<evidence type="ECO:0000256" key="1">
    <source>
        <dbReference type="ARBA" id="ARBA00004613"/>
    </source>
</evidence>
<keyword evidence="2" id="KW-0964">Secreted</keyword>
<gene>
    <name evidence="7" type="ORF">BIW11_01602</name>
</gene>
<protein>
    <recommendedName>
        <fullName evidence="6">CTCK domain-containing protein</fullName>
    </recommendedName>
</protein>
<dbReference type="SMART" id="SM00041">
    <property type="entry name" value="CT"/>
    <property type="match status" value="1"/>
</dbReference>
<dbReference type="EMBL" id="MNPL01015735">
    <property type="protein sequence ID" value="OQR70930.1"/>
    <property type="molecule type" value="Genomic_DNA"/>
</dbReference>
<comment type="caution">
    <text evidence="4">Lacks conserved residue(s) required for the propagation of feature annotation.</text>
</comment>
<feature type="domain" description="CTCK" evidence="6">
    <location>
        <begin position="24"/>
        <end position="120"/>
    </location>
</feature>
<dbReference type="InParanoid" id="A0A1V9XBK7"/>
<sequence length="133" mass="14935">MCPVHWNFALLLLSGICYSLTLQCQVTMVDPRRSFRYFKLQVGPVQCFNPGAIQGLTECVGKCDSRGRYTPGNTTILRDCWCCTPTGDPNQVTVELECKDGSRFTRNMAVPKECECKSCEIFDNINTQIPIPT</sequence>
<dbReference type="Gene3D" id="2.10.90.10">
    <property type="entry name" value="Cystine-knot cytokines"/>
    <property type="match status" value="1"/>
</dbReference>
<dbReference type="Pfam" id="PF00007">
    <property type="entry name" value="Cys_knot"/>
    <property type="match status" value="1"/>
</dbReference>